<dbReference type="GO" id="GO:0006310">
    <property type="term" value="P:DNA recombination"/>
    <property type="evidence" value="ECO:0007669"/>
    <property type="project" value="UniProtKB-UniRule"/>
</dbReference>
<comment type="function">
    <text evidence="7">May play a role in DNA repair. It seems to be involved in an RecBC-independent recombinational process of DNA repair. It may act with RecF and RecO.</text>
</comment>
<dbReference type="InterPro" id="IPR034137">
    <property type="entry name" value="TOPRIM_RecR"/>
</dbReference>
<evidence type="ECO:0000313" key="9">
    <source>
        <dbReference type="EMBL" id="SDW59431.1"/>
    </source>
</evidence>
<dbReference type="Gene3D" id="3.40.1360.10">
    <property type="match status" value="1"/>
</dbReference>
<dbReference type="Pfam" id="PF21176">
    <property type="entry name" value="RecR_HhH"/>
    <property type="match status" value="1"/>
</dbReference>
<dbReference type="NCBIfam" id="TIGR00615">
    <property type="entry name" value="recR"/>
    <property type="match status" value="1"/>
</dbReference>
<organism evidence="9 10">
    <name type="scientific">Hydrobacter penzbergensis</name>
    <dbReference type="NCBI Taxonomy" id="1235997"/>
    <lineage>
        <taxon>Bacteria</taxon>
        <taxon>Pseudomonadati</taxon>
        <taxon>Bacteroidota</taxon>
        <taxon>Chitinophagia</taxon>
        <taxon>Chitinophagales</taxon>
        <taxon>Chitinophagaceae</taxon>
        <taxon>Hydrobacter</taxon>
    </lineage>
</organism>
<dbReference type="Proteomes" id="UP000198711">
    <property type="component" value="Unassembled WGS sequence"/>
</dbReference>
<dbReference type="InterPro" id="IPR023627">
    <property type="entry name" value="Rcmb_RecR"/>
</dbReference>
<dbReference type="InterPro" id="IPR015967">
    <property type="entry name" value="Rcmb_RecR_Znf"/>
</dbReference>
<accession>A0A8X8LD05</accession>
<keyword evidence="2 7" id="KW-0227">DNA damage</keyword>
<evidence type="ECO:0000256" key="5">
    <source>
        <dbReference type="ARBA" id="ARBA00023172"/>
    </source>
</evidence>
<feature type="zinc finger region" description="C4-type" evidence="7">
    <location>
        <begin position="64"/>
        <end position="79"/>
    </location>
</feature>
<dbReference type="AlphaFoldDB" id="A0A8X8LD05"/>
<dbReference type="HAMAP" id="MF_00017">
    <property type="entry name" value="RecR"/>
    <property type="match status" value="1"/>
</dbReference>
<evidence type="ECO:0000256" key="7">
    <source>
        <dbReference type="HAMAP-Rule" id="MF_00017"/>
    </source>
</evidence>
<evidence type="ECO:0000256" key="1">
    <source>
        <dbReference type="ARBA" id="ARBA00022723"/>
    </source>
</evidence>
<keyword evidence="5 7" id="KW-0233">DNA recombination</keyword>
<reference evidence="9 10" key="1">
    <citation type="submission" date="2016-10" db="EMBL/GenBank/DDBJ databases">
        <authorList>
            <person name="Varghese N."/>
            <person name="Submissions S."/>
        </authorList>
    </citation>
    <scope>NUCLEOTIDE SEQUENCE [LARGE SCALE GENOMIC DNA]</scope>
    <source>
        <strain evidence="9 10">DSM 25353</strain>
    </source>
</reference>
<keyword evidence="6 7" id="KW-0234">DNA repair</keyword>
<evidence type="ECO:0000313" key="10">
    <source>
        <dbReference type="Proteomes" id="UP000198711"/>
    </source>
</evidence>
<evidence type="ECO:0000256" key="2">
    <source>
        <dbReference type="ARBA" id="ARBA00022763"/>
    </source>
</evidence>
<dbReference type="Pfam" id="PF02132">
    <property type="entry name" value="RecR_ZnF"/>
    <property type="match status" value="1"/>
</dbReference>
<dbReference type="Pfam" id="PF21175">
    <property type="entry name" value="RecR_C"/>
    <property type="match status" value="1"/>
</dbReference>
<dbReference type="PROSITE" id="PS50880">
    <property type="entry name" value="TOPRIM"/>
    <property type="match status" value="1"/>
</dbReference>
<dbReference type="GO" id="GO:0008270">
    <property type="term" value="F:zinc ion binding"/>
    <property type="evidence" value="ECO:0007669"/>
    <property type="project" value="UniProtKB-KW"/>
</dbReference>
<sequence>MMYLCRMQLPSALLENAVAQFAKLPGIGKKTALRLVLHLLKQEVNEVQHFGETIARMRRDIKFCQRCFNISDGDICAICSNSMRNQRMICVVENIRDVIAIESTQQFNGAYHVLGGVISPLDGVGPDQLNISALTHRIEKEETEELVFALSPNIQGDTTIYYIQKKITHLPCRVTTIARGIAFGGELEYADEMTLARSIANRLPVQQYVK</sequence>
<dbReference type="EMBL" id="FNNO01000004">
    <property type="protein sequence ID" value="SDW59431.1"/>
    <property type="molecule type" value="Genomic_DNA"/>
</dbReference>
<dbReference type="PANTHER" id="PTHR30446:SF0">
    <property type="entry name" value="RECOMBINATION PROTEIN RECR"/>
    <property type="match status" value="1"/>
</dbReference>
<comment type="caution">
    <text evidence="9">The sequence shown here is derived from an EMBL/GenBank/DDBJ whole genome shotgun (WGS) entry which is preliminary data.</text>
</comment>
<dbReference type="SUPFAM" id="SSF111304">
    <property type="entry name" value="Recombination protein RecR"/>
    <property type="match status" value="1"/>
</dbReference>
<dbReference type="InterPro" id="IPR000093">
    <property type="entry name" value="DNA_Rcmb_RecR"/>
</dbReference>
<dbReference type="Gene3D" id="3.30.60.80">
    <property type="match status" value="1"/>
</dbReference>
<gene>
    <name evidence="7" type="primary">recR</name>
    <name evidence="9" type="ORF">SAMN05444410_10449</name>
</gene>
<keyword evidence="10" id="KW-1185">Reference proteome</keyword>
<comment type="similarity">
    <text evidence="7">Belongs to the RecR family.</text>
</comment>
<dbReference type="GO" id="GO:0006281">
    <property type="term" value="P:DNA repair"/>
    <property type="evidence" value="ECO:0007669"/>
    <property type="project" value="UniProtKB-UniRule"/>
</dbReference>
<name>A0A8X8LD05_9BACT</name>
<keyword evidence="3 7" id="KW-0863">Zinc-finger</keyword>
<dbReference type="Pfam" id="PF13662">
    <property type="entry name" value="Toprim_4"/>
    <property type="match status" value="1"/>
</dbReference>
<keyword evidence="4 7" id="KW-0862">Zinc</keyword>
<dbReference type="PROSITE" id="PS01300">
    <property type="entry name" value="RECR"/>
    <property type="match status" value="1"/>
</dbReference>
<evidence type="ECO:0000256" key="6">
    <source>
        <dbReference type="ARBA" id="ARBA00023204"/>
    </source>
</evidence>
<dbReference type="PANTHER" id="PTHR30446">
    <property type="entry name" value="RECOMBINATION PROTEIN RECR"/>
    <property type="match status" value="1"/>
</dbReference>
<dbReference type="InterPro" id="IPR006171">
    <property type="entry name" value="TOPRIM_dom"/>
</dbReference>
<keyword evidence="1 7" id="KW-0479">Metal-binding</keyword>
<evidence type="ECO:0000259" key="8">
    <source>
        <dbReference type="PROSITE" id="PS50880"/>
    </source>
</evidence>
<evidence type="ECO:0000256" key="3">
    <source>
        <dbReference type="ARBA" id="ARBA00022771"/>
    </source>
</evidence>
<dbReference type="Gene3D" id="1.10.8.420">
    <property type="entry name" value="RecR Domain 1"/>
    <property type="match status" value="1"/>
</dbReference>
<protein>
    <recommendedName>
        <fullName evidence="7">Recombination protein RecR</fullName>
    </recommendedName>
</protein>
<dbReference type="GO" id="GO:0003677">
    <property type="term" value="F:DNA binding"/>
    <property type="evidence" value="ECO:0007669"/>
    <property type="project" value="UniProtKB-UniRule"/>
</dbReference>
<evidence type="ECO:0000256" key="4">
    <source>
        <dbReference type="ARBA" id="ARBA00022833"/>
    </source>
</evidence>
<dbReference type="CDD" id="cd01025">
    <property type="entry name" value="TOPRIM_recR"/>
    <property type="match status" value="1"/>
</dbReference>
<proteinExistence type="inferred from homology"/>
<feature type="domain" description="Toprim" evidence="8">
    <location>
        <begin position="87"/>
        <end position="182"/>
    </location>
</feature>
<dbReference type="Gene3D" id="6.10.250.240">
    <property type="match status" value="1"/>
</dbReference>